<dbReference type="InterPro" id="IPR001623">
    <property type="entry name" value="DnaJ_domain"/>
</dbReference>
<keyword evidence="5" id="KW-1185">Reference proteome</keyword>
<keyword evidence="2" id="KW-0812">Transmembrane</keyword>
<organism evidence="4 5">
    <name type="scientific">Stentor coeruleus</name>
    <dbReference type="NCBI Taxonomy" id="5963"/>
    <lineage>
        <taxon>Eukaryota</taxon>
        <taxon>Sar</taxon>
        <taxon>Alveolata</taxon>
        <taxon>Ciliophora</taxon>
        <taxon>Postciliodesmatophora</taxon>
        <taxon>Heterotrichea</taxon>
        <taxon>Heterotrichida</taxon>
        <taxon>Stentoridae</taxon>
        <taxon>Stentor</taxon>
    </lineage>
</organism>
<dbReference type="OrthoDB" id="307117at2759"/>
<dbReference type="AlphaFoldDB" id="A0A1R2D163"/>
<dbReference type="Pfam" id="PF00226">
    <property type="entry name" value="DnaJ"/>
    <property type="match status" value="1"/>
</dbReference>
<keyword evidence="2" id="KW-1133">Transmembrane helix</keyword>
<dbReference type="PRINTS" id="PR00625">
    <property type="entry name" value="JDOMAIN"/>
</dbReference>
<protein>
    <recommendedName>
        <fullName evidence="3">J domain-containing protein</fullName>
    </recommendedName>
</protein>
<gene>
    <name evidence="4" type="ORF">SteCoe_1703</name>
</gene>
<comment type="caution">
    <text evidence="4">The sequence shown here is derived from an EMBL/GenBank/DDBJ whole genome shotgun (WGS) entry which is preliminary data.</text>
</comment>
<accession>A0A1R2D163</accession>
<evidence type="ECO:0000313" key="4">
    <source>
        <dbReference type="EMBL" id="OMJ95007.1"/>
    </source>
</evidence>
<dbReference type="SMART" id="SM00271">
    <property type="entry name" value="DnaJ"/>
    <property type="match status" value="1"/>
</dbReference>
<dbReference type="PANTHER" id="PTHR44145:SF3">
    <property type="entry name" value="DNAJ HOMOLOG SUBFAMILY A MEMBER 3, MITOCHONDRIAL"/>
    <property type="match status" value="1"/>
</dbReference>
<reference evidence="4 5" key="1">
    <citation type="submission" date="2016-11" db="EMBL/GenBank/DDBJ databases">
        <title>The macronuclear genome of Stentor coeruleus: a giant cell with tiny introns.</title>
        <authorList>
            <person name="Slabodnick M."/>
            <person name="Ruby J.G."/>
            <person name="Reiff S.B."/>
            <person name="Swart E.C."/>
            <person name="Gosai S."/>
            <person name="Prabakaran S."/>
            <person name="Witkowska E."/>
            <person name="Larue G.E."/>
            <person name="Fisher S."/>
            <person name="Freeman R.M."/>
            <person name="Gunawardena J."/>
            <person name="Chu W."/>
            <person name="Stover N.A."/>
            <person name="Gregory B.D."/>
            <person name="Nowacki M."/>
            <person name="Derisi J."/>
            <person name="Roy S.W."/>
            <person name="Marshall W.F."/>
            <person name="Sood P."/>
        </authorList>
    </citation>
    <scope>NUCLEOTIDE SEQUENCE [LARGE SCALE GENOMIC DNA]</scope>
    <source>
        <strain evidence="4">WM001</strain>
    </source>
</reference>
<dbReference type="InterPro" id="IPR036869">
    <property type="entry name" value="J_dom_sf"/>
</dbReference>
<dbReference type="InterPro" id="IPR051938">
    <property type="entry name" value="Apopto_cytoskel_mod"/>
</dbReference>
<dbReference type="CDD" id="cd06257">
    <property type="entry name" value="DnaJ"/>
    <property type="match status" value="1"/>
</dbReference>
<evidence type="ECO:0000313" key="5">
    <source>
        <dbReference type="Proteomes" id="UP000187209"/>
    </source>
</evidence>
<dbReference type="PANTHER" id="PTHR44145">
    <property type="entry name" value="DNAJ HOMOLOG SUBFAMILY A MEMBER 3, MITOCHONDRIAL"/>
    <property type="match status" value="1"/>
</dbReference>
<feature type="domain" description="J" evidence="3">
    <location>
        <begin position="17"/>
        <end position="79"/>
    </location>
</feature>
<sequence length="284" mass="34261">MIGKLLRCISNNFTSKDYYKILGVTPTASKTEIRSAYLKLAKQYHPDSSTGDEEKFKQLGEAWSVLGKENSRSEYDAMKNPGTKYGDFTQWNNTGNSNYGNTRNTAYNNPFYQWNQQTKGKSNAGFNHNEQNFDEFFREQAAKSKNTKRKTEYYEYYDPRTGRRAYYSYKKERNYDDYDDNSQKYKENQKKAADREYEEFMNEFSRGWNKDDWEGRERKAAALDFFIGASYFFAVIFTVSFFYRMFIRRDRYDDYRRNAYNMRDMNDRNSVWDEVAREMYRNRR</sequence>
<feature type="transmembrane region" description="Helical" evidence="2">
    <location>
        <begin position="225"/>
        <end position="247"/>
    </location>
</feature>
<proteinExistence type="predicted"/>
<evidence type="ECO:0000256" key="2">
    <source>
        <dbReference type="SAM" id="Phobius"/>
    </source>
</evidence>
<dbReference type="EMBL" id="MPUH01000018">
    <property type="protein sequence ID" value="OMJ95007.1"/>
    <property type="molecule type" value="Genomic_DNA"/>
</dbReference>
<name>A0A1R2D163_9CILI</name>
<dbReference type="SUPFAM" id="SSF46565">
    <property type="entry name" value="Chaperone J-domain"/>
    <property type="match status" value="1"/>
</dbReference>
<dbReference type="PROSITE" id="PS50076">
    <property type="entry name" value="DNAJ_2"/>
    <property type="match status" value="1"/>
</dbReference>
<dbReference type="Gene3D" id="1.10.287.110">
    <property type="entry name" value="DnaJ domain"/>
    <property type="match status" value="1"/>
</dbReference>
<evidence type="ECO:0000256" key="1">
    <source>
        <dbReference type="ARBA" id="ARBA00023186"/>
    </source>
</evidence>
<dbReference type="Proteomes" id="UP000187209">
    <property type="component" value="Unassembled WGS sequence"/>
</dbReference>
<keyword evidence="1" id="KW-0143">Chaperone</keyword>
<keyword evidence="2" id="KW-0472">Membrane</keyword>
<evidence type="ECO:0000259" key="3">
    <source>
        <dbReference type="PROSITE" id="PS50076"/>
    </source>
</evidence>